<keyword evidence="2" id="KW-1185">Reference proteome</keyword>
<dbReference type="Proteomes" id="UP000236316">
    <property type="component" value="Segment"/>
</dbReference>
<dbReference type="KEGG" id="vg:35382256"/>
<evidence type="ECO:0000313" key="1">
    <source>
        <dbReference type="EMBL" id="SNW62369.1"/>
    </source>
</evidence>
<gene>
    <name evidence="1" type="ORF">ORPV_465</name>
</gene>
<dbReference type="GeneID" id="35382256"/>
<evidence type="ECO:0000313" key="2">
    <source>
        <dbReference type="Proteomes" id="UP000236316"/>
    </source>
</evidence>
<dbReference type="EMBL" id="LT906555">
    <property type="protein sequence ID" value="SNW62369.1"/>
    <property type="molecule type" value="Genomic_DNA"/>
</dbReference>
<proteinExistence type="predicted"/>
<organism evidence="1">
    <name type="scientific">Orpheovirus IHUMI-LCC2</name>
    <dbReference type="NCBI Taxonomy" id="2023057"/>
    <lineage>
        <taxon>Viruses</taxon>
        <taxon>Varidnaviria</taxon>
        <taxon>Bamfordvirae</taxon>
        <taxon>Nucleocytoviricota</taxon>
        <taxon>Megaviricetes</taxon>
        <taxon>Pimascovirales</taxon>
        <taxon>Ocovirineae</taxon>
        <taxon>Orpheoviridae</taxon>
        <taxon>Alphaorpheovirus</taxon>
        <taxon>Alphaorpheovirus massiliense</taxon>
    </lineage>
</organism>
<protein>
    <submittedName>
        <fullName evidence="1">F-box domain-containing protein</fullName>
    </submittedName>
</protein>
<dbReference type="SUPFAM" id="SSF81383">
    <property type="entry name" value="F-box domain"/>
    <property type="match status" value="1"/>
</dbReference>
<reference evidence="1" key="1">
    <citation type="submission" date="2017-08" db="EMBL/GenBank/DDBJ databases">
        <authorList>
            <consortium name="Urmite Genomes"/>
        </authorList>
    </citation>
    <scope>NUCLEOTIDE SEQUENCE [LARGE SCALE GENOMIC DNA]</scope>
    <source>
        <strain evidence="1">IHUMI-LCC2</strain>
    </source>
</reference>
<dbReference type="RefSeq" id="YP_009448671.1">
    <property type="nucleotide sequence ID" value="NC_036594.1"/>
</dbReference>
<dbReference type="Gene3D" id="1.20.1280.50">
    <property type="match status" value="1"/>
</dbReference>
<dbReference type="InterPro" id="IPR036047">
    <property type="entry name" value="F-box-like_dom_sf"/>
</dbReference>
<sequence length="294" mass="34456">MDNNVEYLSLLDQTPSDVLINHIFINLPLYDIDNVCQYSERLSNICNNEETWKTLSRLKYYNKLNNKSEDDSWKDFYIKNSIIIIPLTWNGDRQGMIYVDNSNGWHFGYTTNAITSLIENNTNFVSVLLSDNDYSQPKILAIYGSQDGQYFGYLSKNVDKLKELILITDQNNINKLIDIIQRTNSLNNNDIYEIVKQEMTSINGTPPIYGKYNRTNNRVYILDVESHYTDISTLSNDINRRKRIMGRNVETFNREELLNLHSRLNPTLKIPNNIFIRDLHDVIIQDLININHMR</sequence>
<name>A0A2I2L4H9_9VIRU</name>
<accession>A0A2I2L4H9</accession>